<evidence type="ECO:0000313" key="2">
    <source>
        <dbReference type="EMBL" id="HHH13700.1"/>
    </source>
</evidence>
<dbReference type="AlphaFoldDB" id="A0A7C5N0C1"/>
<sequence length="103" mass="11186">MKTLITLSALGLIANLAVAGDFAYELQINSEDLASETSTLHYRSTNPAPSVVQPVISLHEIYRGNPDTETVPEGFQHSISGKMEALRESGYDILVRENPDLGV</sequence>
<feature type="chain" id="PRO_5027832369" evidence="1">
    <location>
        <begin position="20"/>
        <end position="103"/>
    </location>
</feature>
<name>A0A7C5N0C1_9GAMM</name>
<dbReference type="EMBL" id="DROM01000341">
    <property type="protein sequence ID" value="HHH13700.1"/>
    <property type="molecule type" value="Genomic_DNA"/>
</dbReference>
<reference evidence="2" key="1">
    <citation type="journal article" date="2020" name="mSystems">
        <title>Genome- and Community-Level Interaction Insights into Carbon Utilization and Element Cycling Functions of Hydrothermarchaeota in Hydrothermal Sediment.</title>
        <authorList>
            <person name="Zhou Z."/>
            <person name="Liu Y."/>
            <person name="Xu W."/>
            <person name="Pan J."/>
            <person name="Luo Z.H."/>
            <person name="Li M."/>
        </authorList>
    </citation>
    <scope>NUCLEOTIDE SEQUENCE [LARGE SCALE GENOMIC DNA]</scope>
    <source>
        <strain evidence="2">HyVt-535</strain>
    </source>
</reference>
<evidence type="ECO:0000256" key="1">
    <source>
        <dbReference type="SAM" id="SignalP"/>
    </source>
</evidence>
<keyword evidence="1" id="KW-0732">Signal</keyword>
<accession>A0A7C5N0C1</accession>
<comment type="caution">
    <text evidence="2">The sequence shown here is derived from an EMBL/GenBank/DDBJ whole genome shotgun (WGS) entry which is preliminary data.</text>
</comment>
<gene>
    <name evidence="2" type="ORF">ENJ98_05640</name>
</gene>
<organism evidence="2">
    <name type="scientific">Thiolapillus brandeum</name>
    <dbReference type="NCBI Taxonomy" id="1076588"/>
    <lineage>
        <taxon>Bacteria</taxon>
        <taxon>Pseudomonadati</taxon>
        <taxon>Pseudomonadota</taxon>
        <taxon>Gammaproteobacteria</taxon>
        <taxon>Chromatiales</taxon>
        <taxon>Sedimenticolaceae</taxon>
        <taxon>Thiolapillus</taxon>
    </lineage>
</organism>
<feature type="signal peptide" evidence="1">
    <location>
        <begin position="1"/>
        <end position="19"/>
    </location>
</feature>
<dbReference type="Proteomes" id="UP000886100">
    <property type="component" value="Unassembled WGS sequence"/>
</dbReference>
<proteinExistence type="predicted"/>
<protein>
    <submittedName>
        <fullName evidence="2">Uncharacterized protein</fullName>
    </submittedName>
</protein>